<evidence type="ECO:0000256" key="8">
    <source>
        <dbReference type="ARBA" id="ARBA00023157"/>
    </source>
</evidence>
<feature type="compositionally biased region" description="Low complexity" evidence="10">
    <location>
        <begin position="1537"/>
        <end position="1549"/>
    </location>
</feature>
<feature type="domain" description="Fibronectin type-III" evidence="13">
    <location>
        <begin position="877"/>
        <end position="975"/>
    </location>
</feature>
<dbReference type="InterPro" id="IPR036116">
    <property type="entry name" value="FN3_sf"/>
</dbReference>
<feature type="compositionally biased region" description="Polar residues" evidence="10">
    <location>
        <begin position="1632"/>
        <end position="1653"/>
    </location>
</feature>
<protein>
    <recommendedName>
        <fullName evidence="16">Down syndrome cell adhesion molecule-like protein Dscam2</fullName>
    </recommendedName>
</protein>
<keyword evidence="6 11" id="KW-1133">Transmembrane helix</keyword>
<dbReference type="SMART" id="SM00409">
    <property type="entry name" value="IG"/>
    <property type="match status" value="4"/>
</dbReference>
<keyword evidence="2 11" id="KW-0812">Transmembrane</keyword>
<feature type="region of interest" description="Disordered" evidence="10">
    <location>
        <begin position="1371"/>
        <end position="1553"/>
    </location>
</feature>
<feature type="compositionally biased region" description="Low complexity" evidence="10">
    <location>
        <begin position="1661"/>
        <end position="1674"/>
    </location>
</feature>
<evidence type="ECO:0000256" key="7">
    <source>
        <dbReference type="ARBA" id="ARBA00023136"/>
    </source>
</evidence>
<dbReference type="SUPFAM" id="SSF49265">
    <property type="entry name" value="Fibronectin type III"/>
    <property type="match status" value="3"/>
</dbReference>
<dbReference type="InterPro" id="IPR007110">
    <property type="entry name" value="Ig-like_dom"/>
</dbReference>
<dbReference type="InterPro" id="IPR050964">
    <property type="entry name" value="Striated_Muscle_Regulatory"/>
</dbReference>
<proteinExistence type="predicted"/>
<keyword evidence="3" id="KW-0732">Signal</keyword>
<reference evidence="14" key="1">
    <citation type="submission" date="2020-05" db="UniProtKB">
        <authorList>
            <consortium name="EnsemblMetazoa"/>
        </authorList>
    </citation>
    <scope>IDENTIFICATION</scope>
    <source>
        <strain evidence="14">Yale</strain>
    </source>
</reference>
<evidence type="ECO:0000256" key="6">
    <source>
        <dbReference type="ARBA" id="ARBA00022989"/>
    </source>
</evidence>
<dbReference type="PANTHER" id="PTHR13817">
    <property type="entry name" value="TITIN"/>
    <property type="match status" value="1"/>
</dbReference>
<evidence type="ECO:0008006" key="16">
    <source>
        <dbReference type="Google" id="ProtNLM"/>
    </source>
</evidence>
<evidence type="ECO:0000259" key="13">
    <source>
        <dbReference type="PROSITE" id="PS50853"/>
    </source>
</evidence>
<dbReference type="EMBL" id="CCAG010008598">
    <property type="status" value="NOT_ANNOTATED_CDS"/>
    <property type="molecule type" value="Genomic_DNA"/>
</dbReference>
<feature type="domain" description="Ig-like" evidence="12">
    <location>
        <begin position="240"/>
        <end position="352"/>
    </location>
</feature>
<dbReference type="PANTHER" id="PTHR13817:SF166">
    <property type="entry name" value="NEURONAL IGCAM-RELATED"/>
    <property type="match status" value="1"/>
</dbReference>
<dbReference type="InterPro" id="IPR013783">
    <property type="entry name" value="Ig-like_fold"/>
</dbReference>
<comment type="subcellular location">
    <subcellularLocation>
        <location evidence="1">Membrane</location>
        <topology evidence="1">Single-pass membrane protein</topology>
    </subcellularLocation>
</comment>
<dbReference type="FunFam" id="2.60.40.10:FF:000028">
    <property type="entry name" value="Neuronal cell adhesion molecule"/>
    <property type="match status" value="1"/>
</dbReference>
<dbReference type="CDD" id="cd00063">
    <property type="entry name" value="FN3"/>
    <property type="match status" value="6"/>
</dbReference>
<dbReference type="InterPro" id="IPR003961">
    <property type="entry name" value="FN3_dom"/>
</dbReference>
<feature type="compositionally biased region" description="Polar residues" evidence="10">
    <location>
        <begin position="1675"/>
        <end position="1687"/>
    </location>
</feature>
<dbReference type="GO" id="GO:0048812">
    <property type="term" value="P:neuron projection morphogenesis"/>
    <property type="evidence" value="ECO:0007669"/>
    <property type="project" value="UniProtKB-ARBA"/>
</dbReference>
<evidence type="ECO:0000256" key="3">
    <source>
        <dbReference type="ARBA" id="ARBA00022729"/>
    </source>
</evidence>
<keyword evidence="5" id="KW-0130">Cell adhesion</keyword>
<evidence type="ECO:0000256" key="9">
    <source>
        <dbReference type="ARBA" id="ARBA00023319"/>
    </source>
</evidence>
<dbReference type="GO" id="GO:0016020">
    <property type="term" value="C:membrane"/>
    <property type="evidence" value="ECO:0007669"/>
    <property type="project" value="UniProtKB-SubCell"/>
</dbReference>
<dbReference type="SUPFAM" id="SSF48726">
    <property type="entry name" value="Immunoglobulin"/>
    <property type="match status" value="5"/>
</dbReference>
<dbReference type="EnsemblMetazoa" id="GMOY002876-RA">
    <property type="protein sequence ID" value="GMOY002876-PA"/>
    <property type="gene ID" value="GMOY002876"/>
</dbReference>
<feature type="domain" description="Fibronectin type-III" evidence="13">
    <location>
        <begin position="562"/>
        <end position="667"/>
    </location>
</feature>
<feature type="compositionally biased region" description="Polar residues" evidence="10">
    <location>
        <begin position="1471"/>
        <end position="1482"/>
    </location>
</feature>
<feature type="domain" description="Ig-like" evidence="12">
    <location>
        <begin position="357"/>
        <end position="456"/>
    </location>
</feature>
<feature type="compositionally biased region" description="Polar residues" evidence="10">
    <location>
        <begin position="1409"/>
        <end position="1418"/>
    </location>
</feature>
<dbReference type="InterPro" id="IPR036179">
    <property type="entry name" value="Ig-like_dom_sf"/>
</dbReference>
<feature type="compositionally biased region" description="Polar residues" evidence="10">
    <location>
        <begin position="1521"/>
        <end position="1536"/>
    </location>
</feature>
<evidence type="ECO:0000313" key="14">
    <source>
        <dbReference type="EnsemblMetazoa" id="GMOY002876-PA"/>
    </source>
</evidence>
<dbReference type="SMART" id="SM00060">
    <property type="entry name" value="FN3"/>
    <property type="match status" value="6"/>
</dbReference>
<feature type="domain" description="Ig-like" evidence="12">
    <location>
        <begin position="106"/>
        <end position="145"/>
    </location>
</feature>
<feature type="domain" description="Ig-like" evidence="12">
    <location>
        <begin position="461"/>
        <end position="543"/>
    </location>
</feature>
<feature type="region of interest" description="Disordered" evidence="10">
    <location>
        <begin position="1573"/>
        <end position="1615"/>
    </location>
</feature>
<dbReference type="PROSITE" id="PS50835">
    <property type="entry name" value="IG_LIKE"/>
    <property type="match status" value="5"/>
</dbReference>
<dbReference type="PROSITE" id="PS50853">
    <property type="entry name" value="FN3"/>
    <property type="match status" value="6"/>
</dbReference>
<accession>A0A1B0FGG4</accession>
<keyword evidence="7 11" id="KW-0472">Membrane</keyword>
<evidence type="ECO:0000256" key="4">
    <source>
        <dbReference type="ARBA" id="ARBA00022737"/>
    </source>
</evidence>
<dbReference type="Pfam" id="PF13927">
    <property type="entry name" value="Ig_3"/>
    <property type="match status" value="4"/>
</dbReference>
<evidence type="ECO:0000313" key="15">
    <source>
        <dbReference type="Proteomes" id="UP000092444"/>
    </source>
</evidence>
<evidence type="ECO:0000256" key="10">
    <source>
        <dbReference type="SAM" id="MobiDB-lite"/>
    </source>
</evidence>
<dbReference type="Pfam" id="PF25059">
    <property type="entry name" value="FN3_DSCAM-DSCAML_C"/>
    <property type="match status" value="1"/>
</dbReference>
<dbReference type="FunFam" id="2.60.40.10:FF:000093">
    <property type="entry name" value="Down syndrome cell adhesion molecule, isoform B"/>
    <property type="match status" value="1"/>
</dbReference>
<dbReference type="InterPro" id="IPR003598">
    <property type="entry name" value="Ig_sub2"/>
</dbReference>
<dbReference type="CDD" id="cd00096">
    <property type="entry name" value="Ig"/>
    <property type="match status" value="1"/>
</dbReference>
<keyword evidence="8" id="KW-1015">Disulfide bond</keyword>
<feature type="domain" description="Fibronectin type-III" evidence="13">
    <location>
        <begin position="672"/>
        <end position="772"/>
    </location>
</feature>
<sequence>MGVTVSGFEDFLLEEEMMISGVIIFFVGTETVDSVFGRSTVIREVGGGTLGKLSREIEKYALFGCACSNIPGKTQRTVSKGTGELEICSNLQKRMKSGRGSNLIPPKITPFSFARDLNVGDRTSIQCVIGTGDLPLTFTWLKDGQPLQAAGPGGMKSGHISRDSGVSVSGGLSGTGDVAATGTGSHLISAATSINYANAHAHPSHITNDDGSSGGEGGAGIVTIRQNDDFTSALSITIPPRISPFSFEDEITEGMRTQLMCSSSQGDQPFNITWLKDGVIIQSGGLESAILSSNESPKSASSKPPDPSLTINEYAPFSSILSIHNVTSRHNGNYTCRVTNRAGSVEYAATLSVSVPPRWIIKPSDQDAILGNPVSIRCQADGFPVPTVQWKQSIGDSGDYRELSYNIGNGNSQSVIETHSNGTLSIPKVAREHEGSYLCQANNGIGAGLSTLIKLKVHVGPSVTVSKKQITVRRGDRVTLRCEADGDQPLDISWRGKSNRIDPSFDVRYHIKDSPLSRGVVSELTILQTILSDRGEYSCIASNTYGHDRGIIYLQVQEPPNFPVNLHVTDLGSRSVTLAWSPNDQDSVAVGVNNRDSQPISNYILQYKKAGDVWHEGNNQKLLPGEKTTAQIGSLRPAQAYHFRLYAENHLGTSAPSDILLVQTDAEAPNGRPQDVSAEPLGPQQLLITWRPPERDTWNGELLGYTIAYQKHGSSDNFQNFTKVSSLGGEGLNDFRLTGLEKYTQYAVTVSAFNVKGDGPPSEVALGHTLEDAPSAAPQSVTCIALTAQNIQISWQAPPKENHHGIIQGYKVLYEPGNFDSEYGTRETKITSALSTVLHGLQPFTNYSVQSLAFTRAGEGVVSPTVSCTTEEAVPDAPERVKSVVNSESSVIISWLPPRRPNGIVTKYNVYIRILDKGQELKILKEVLPAQNRHFEAKDLSTRETYEAWVTASTRVGQGPSTPVIKLVPSSSVPAAIISFSQTLSISWRVDMKLPCLFVGSPKPNSEWKVLNARSKKHFRLEVSNDNTLTLRNIQRSHEGNYSCIVRNAIGSDHIVYQLFVQVPPSAPVIAVIGTTSNSVSLQWRVEDIGGAPLRGFTLTYRKEFSDWEEIQLDRRINSQLLENLQCGTRYQFTIVTFNKIGTSNTSPIEIAKTKGSKPIAPSKHSLIRPNITSALVELSSWQDGGCPIQYFSIEFKRYGVANDWIIVSSRIETHTRYTIGDLEAGIVYSLRITAHNNAGSTIKEYSFETLRYNGISTELDQSDLPEVSSLFRDAHLIAVIITSIFGTILALIGACMCFKNYPRQLFTRNVESLRPSVSEGKDIQHREQYYGTMRKSCQQSPGDSVVALERIPEYSEDIYPYATFHLPEHENQSANIPLNRKGIQPMYDPRSGDDNTLSSTGVKVKRSVSASVGSGNISLGGGECSHTSTEKRHKRRSKAIKSESEEYDSLNSDSDLSGERIRDDNRSSHTDASNQMDNSGCNMHGHSPRSGSGNKERLSVFSRPQLHKNILPKRKKDSTSENSRTSNGLADTASEQQQQSSNKGKQNKPLSFKSRKSFFQIIIPTKIITPNPQSAIFAPRPQSAPTASNSKGLTSDHEKPARTKIKSQAHVPSHQYVHLLQRPRSEIKAAQKQQPARTFSPTTSPSHRIASSSKHELKVTSTVTNTTTTADQTNHQSISNSRSSPNALVILKSSGSGGSGSSDSMVGYQQKSSLSNRWIYTAAWTRCRSTTGSLTRHQNNNANGNSRVSKPHNHHNLIISDKLQTNVPKIQPTIQICPAVYPAKYEQKIPIIIPAAETVSPMNSNLHLRTASPPRILSNRAPMSKY</sequence>
<organism evidence="14 15">
    <name type="scientific">Glossina morsitans morsitans</name>
    <name type="common">Savannah tsetse fly</name>
    <dbReference type="NCBI Taxonomy" id="37546"/>
    <lineage>
        <taxon>Eukaryota</taxon>
        <taxon>Metazoa</taxon>
        <taxon>Ecdysozoa</taxon>
        <taxon>Arthropoda</taxon>
        <taxon>Hexapoda</taxon>
        <taxon>Insecta</taxon>
        <taxon>Pterygota</taxon>
        <taxon>Neoptera</taxon>
        <taxon>Endopterygota</taxon>
        <taxon>Diptera</taxon>
        <taxon>Brachycera</taxon>
        <taxon>Muscomorpha</taxon>
        <taxon>Hippoboscoidea</taxon>
        <taxon>Glossinidae</taxon>
        <taxon>Glossina</taxon>
    </lineage>
</organism>
<dbReference type="FunFam" id="2.60.40.10:FF:000017">
    <property type="entry name" value="Down syndrome cell adhesion molecule b"/>
    <property type="match status" value="1"/>
</dbReference>
<feature type="domain" description="Fibronectin type-III" evidence="13">
    <location>
        <begin position="1064"/>
        <end position="1157"/>
    </location>
</feature>
<dbReference type="InterPro" id="IPR056754">
    <property type="entry name" value="DSCAM/DSCAML_C"/>
</dbReference>
<evidence type="ECO:0000256" key="1">
    <source>
        <dbReference type="ARBA" id="ARBA00004167"/>
    </source>
</evidence>
<feature type="compositionally biased region" description="Basic and acidic residues" evidence="10">
    <location>
        <begin position="1458"/>
        <end position="1470"/>
    </location>
</feature>
<evidence type="ECO:0000256" key="11">
    <source>
        <dbReference type="SAM" id="Phobius"/>
    </source>
</evidence>
<dbReference type="GO" id="GO:0007155">
    <property type="term" value="P:cell adhesion"/>
    <property type="evidence" value="ECO:0007669"/>
    <property type="project" value="UniProtKB-KW"/>
</dbReference>
<feature type="domain" description="Ig-like" evidence="12">
    <location>
        <begin position="963"/>
        <end position="1062"/>
    </location>
</feature>
<keyword evidence="9" id="KW-0393">Immunoglobulin domain</keyword>
<keyword evidence="4" id="KW-0677">Repeat</keyword>
<name>A0A1B0FGG4_GLOMM</name>
<dbReference type="VEuPathDB" id="VectorBase:GMOY002876"/>
<feature type="domain" description="Fibronectin type-III" evidence="13">
    <location>
        <begin position="777"/>
        <end position="873"/>
    </location>
</feature>
<feature type="compositionally biased region" description="Polar residues" evidence="10">
    <location>
        <begin position="1584"/>
        <end position="1594"/>
    </location>
</feature>
<evidence type="ECO:0000256" key="5">
    <source>
        <dbReference type="ARBA" id="ARBA00022889"/>
    </source>
</evidence>
<evidence type="ECO:0000256" key="2">
    <source>
        <dbReference type="ARBA" id="ARBA00022692"/>
    </source>
</evidence>
<dbReference type="STRING" id="37546.A0A1B0FGG4"/>
<dbReference type="InterPro" id="IPR003599">
    <property type="entry name" value="Ig_sub"/>
</dbReference>
<evidence type="ECO:0000259" key="12">
    <source>
        <dbReference type="PROSITE" id="PS50835"/>
    </source>
</evidence>
<dbReference type="PhylomeDB" id="A0A1B0FGG4"/>
<feature type="domain" description="Fibronectin type-III" evidence="13">
    <location>
        <begin position="1161"/>
        <end position="1261"/>
    </location>
</feature>
<dbReference type="Proteomes" id="UP000092444">
    <property type="component" value="Unassembled WGS sequence"/>
</dbReference>
<feature type="region of interest" description="Disordered" evidence="10">
    <location>
        <begin position="1628"/>
        <end position="1708"/>
    </location>
</feature>
<keyword evidence="15" id="KW-1185">Reference proteome</keyword>
<dbReference type="Gene3D" id="2.60.40.10">
    <property type="entry name" value="Immunoglobulins"/>
    <property type="match status" value="11"/>
</dbReference>
<dbReference type="SMART" id="SM00408">
    <property type="entry name" value="IGc2"/>
    <property type="match status" value="4"/>
</dbReference>
<dbReference type="Pfam" id="PF00041">
    <property type="entry name" value="fn3"/>
    <property type="match status" value="5"/>
</dbReference>
<dbReference type="FunFam" id="2.60.40.10:FF:000104">
    <property type="entry name" value="Down syndrome cell adhesion molecule b"/>
    <property type="match status" value="1"/>
</dbReference>
<feature type="transmembrane region" description="Helical" evidence="11">
    <location>
        <begin position="1277"/>
        <end position="1299"/>
    </location>
</feature>